<dbReference type="InterPro" id="IPR016181">
    <property type="entry name" value="Acyl_CoA_acyltransferase"/>
</dbReference>
<dbReference type="AlphaFoldDB" id="A0A5C7AGH1"/>
<proteinExistence type="predicted"/>
<keyword evidence="1" id="KW-0808">Transferase</keyword>
<dbReference type="Gene3D" id="3.40.630.30">
    <property type="match status" value="1"/>
</dbReference>
<dbReference type="OrthoDB" id="5109343at2"/>
<evidence type="ECO:0000313" key="2">
    <source>
        <dbReference type="Proteomes" id="UP000321734"/>
    </source>
</evidence>
<dbReference type="GO" id="GO:0016740">
    <property type="term" value="F:transferase activity"/>
    <property type="evidence" value="ECO:0007669"/>
    <property type="project" value="UniProtKB-KW"/>
</dbReference>
<dbReference type="EMBL" id="VORX01000005">
    <property type="protein sequence ID" value="TXE07407.1"/>
    <property type="molecule type" value="Genomic_DNA"/>
</dbReference>
<name>A0A5C7AGH1_9FLAO</name>
<dbReference type="RefSeq" id="WP_146893480.1">
    <property type="nucleotide sequence ID" value="NZ_VORX01000005.1"/>
</dbReference>
<comment type="caution">
    <text evidence="1">The sequence shown here is derived from an EMBL/GenBank/DDBJ whole genome shotgun (WGS) entry which is preliminary data.</text>
</comment>
<evidence type="ECO:0000313" key="1">
    <source>
        <dbReference type="EMBL" id="TXE07407.1"/>
    </source>
</evidence>
<dbReference type="Proteomes" id="UP000321734">
    <property type="component" value="Unassembled WGS sequence"/>
</dbReference>
<reference evidence="1 2" key="1">
    <citation type="submission" date="2019-08" db="EMBL/GenBank/DDBJ databases">
        <title>Genome sequence of Gelidibacter salicanalis IC162T.</title>
        <authorList>
            <person name="Bowman J.P."/>
        </authorList>
    </citation>
    <scope>NUCLEOTIDE SEQUENCE [LARGE SCALE GENOMIC DNA]</scope>
    <source>
        <strain evidence="1 2">IC162</strain>
    </source>
</reference>
<keyword evidence="2" id="KW-1185">Reference proteome</keyword>
<gene>
    <name evidence="1" type="ORF">ES711_11615</name>
</gene>
<dbReference type="SUPFAM" id="SSF55729">
    <property type="entry name" value="Acyl-CoA N-acyltransferases (Nat)"/>
    <property type="match status" value="1"/>
</dbReference>
<sequence>MITTRSGTDKDIPGVLALQERYLFRNLNEVQRQKGFVTTPFTSNQIEDILKQNGLLIAENEKKVIIGYAFAGSWTYFKQWEIFNVMISRFPQLNFRAKTITTYNSFQYGPICIEESYRGTGLLQRLFEVMRIEFSKNYPLSITFINAVNVVSERAHTQKLGWEVIDTFEFNQNNYVALAFKMKHSVL</sequence>
<organism evidence="1 2">
    <name type="scientific">Gelidibacter salicanalis</name>
    <dbReference type="NCBI Taxonomy" id="291193"/>
    <lineage>
        <taxon>Bacteria</taxon>
        <taxon>Pseudomonadati</taxon>
        <taxon>Bacteroidota</taxon>
        <taxon>Flavobacteriia</taxon>
        <taxon>Flavobacteriales</taxon>
        <taxon>Flavobacteriaceae</taxon>
        <taxon>Gelidibacter</taxon>
    </lineage>
</organism>
<protein>
    <submittedName>
        <fullName evidence="1">GNAT family acetyltransferase</fullName>
    </submittedName>
</protein>
<accession>A0A5C7AGH1</accession>